<dbReference type="OrthoDB" id="1112801at2759"/>
<keyword evidence="4" id="KW-1185">Reference proteome</keyword>
<evidence type="ECO:0000313" key="3">
    <source>
        <dbReference type="EMBL" id="KAJ4842763.1"/>
    </source>
</evidence>
<feature type="region of interest" description="Disordered" evidence="1">
    <location>
        <begin position="1"/>
        <end position="22"/>
    </location>
</feature>
<sequence length="280" mass="31936">MATSPTELGHDHSDSGERPPDPILELFSDDDEAMSCVSPILVGAVFAHFRRFSAKAIGEALNRAWSLTTPVEIKEVKNNVYVFTFASVAEKDRILQSSPWNFSGPPELRLADQRVVTRPGRIQGQKLTPKAAKSKRPIKLLLESNRTRTRTNIQPPCFEEHWYRDAECEDIIREVWSSGAQILSVSAINCRLADTLNRLCLWNTTTYGNIPQQVIQVRQDLAILDTRRPSQAVIIRKKELLSKLDNLLERDEIIWRQRSRALWLECGDSNSSFFHRKANQ</sequence>
<dbReference type="Pfam" id="PF14111">
    <property type="entry name" value="DUF4283"/>
    <property type="match status" value="1"/>
</dbReference>
<evidence type="ECO:0000256" key="1">
    <source>
        <dbReference type="SAM" id="MobiDB-lite"/>
    </source>
</evidence>
<protein>
    <recommendedName>
        <fullName evidence="2">DUF4283 domain-containing protein</fullName>
    </recommendedName>
</protein>
<feature type="domain" description="DUF4283" evidence="2">
    <location>
        <begin position="54"/>
        <end position="104"/>
    </location>
</feature>
<reference evidence="3" key="2">
    <citation type="journal article" date="2023" name="Plants (Basel)">
        <title>Annotation of the Turnera subulata (Passifloraceae) Draft Genome Reveals the S-Locus Evolved after the Divergence of Turneroideae from Passifloroideae in a Stepwise Manner.</title>
        <authorList>
            <person name="Henning P.M."/>
            <person name="Roalson E.H."/>
            <person name="Mir W."/>
            <person name="McCubbin A.G."/>
            <person name="Shore J.S."/>
        </authorList>
    </citation>
    <scope>NUCLEOTIDE SEQUENCE</scope>
    <source>
        <strain evidence="3">F60SS</strain>
    </source>
</reference>
<feature type="compositionally biased region" description="Basic and acidic residues" evidence="1">
    <location>
        <begin position="8"/>
        <end position="20"/>
    </location>
</feature>
<evidence type="ECO:0000259" key="2">
    <source>
        <dbReference type="Pfam" id="PF14111"/>
    </source>
</evidence>
<accession>A0A9Q0G387</accession>
<dbReference type="AlphaFoldDB" id="A0A9Q0G387"/>
<reference evidence="3" key="1">
    <citation type="submission" date="2022-02" db="EMBL/GenBank/DDBJ databases">
        <authorList>
            <person name="Henning P.M."/>
            <person name="McCubbin A.G."/>
            <person name="Shore J.S."/>
        </authorList>
    </citation>
    <scope>NUCLEOTIDE SEQUENCE</scope>
    <source>
        <strain evidence="3">F60SS</strain>
        <tissue evidence="3">Leaves</tissue>
    </source>
</reference>
<evidence type="ECO:0000313" key="4">
    <source>
        <dbReference type="Proteomes" id="UP001141552"/>
    </source>
</evidence>
<comment type="caution">
    <text evidence="3">The sequence shown here is derived from an EMBL/GenBank/DDBJ whole genome shotgun (WGS) entry which is preliminary data.</text>
</comment>
<organism evidence="3 4">
    <name type="scientific">Turnera subulata</name>
    <dbReference type="NCBI Taxonomy" id="218843"/>
    <lineage>
        <taxon>Eukaryota</taxon>
        <taxon>Viridiplantae</taxon>
        <taxon>Streptophyta</taxon>
        <taxon>Embryophyta</taxon>
        <taxon>Tracheophyta</taxon>
        <taxon>Spermatophyta</taxon>
        <taxon>Magnoliopsida</taxon>
        <taxon>eudicotyledons</taxon>
        <taxon>Gunneridae</taxon>
        <taxon>Pentapetalae</taxon>
        <taxon>rosids</taxon>
        <taxon>fabids</taxon>
        <taxon>Malpighiales</taxon>
        <taxon>Passifloraceae</taxon>
        <taxon>Turnera</taxon>
    </lineage>
</organism>
<dbReference type="EMBL" id="JAKUCV010002406">
    <property type="protein sequence ID" value="KAJ4842763.1"/>
    <property type="molecule type" value="Genomic_DNA"/>
</dbReference>
<proteinExistence type="predicted"/>
<name>A0A9Q0G387_9ROSI</name>
<gene>
    <name evidence="3" type="ORF">Tsubulata_013386</name>
</gene>
<dbReference type="InterPro" id="IPR025558">
    <property type="entry name" value="DUF4283"/>
</dbReference>
<dbReference type="Proteomes" id="UP001141552">
    <property type="component" value="Unassembled WGS sequence"/>
</dbReference>